<dbReference type="PROSITE" id="PS51318">
    <property type="entry name" value="TAT"/>
    <property type="match status" value="1"/>
</dbReference>
<reference evidence="4 5" key="1">
    <citation type="journal article" date="2019" name="Int. J. Syst. Evol. Microbiol.">
        <title>The Global Catalogue of Microorganisms (GCM) 10K type strain sequencing project: providing services to taxonomists for standard genome sequencing and annotation.</title>
        <authorList>
            <consortium name="The Broad Institute Genomics Platform"/>
            <consortium name="The Broad Institute Genome Sequencing Center for Infectious Disease"/>
            <person name="Wu L."/>
            <person name="Ma J."/>
        </authorList>
    </citation>
    <scope>NUCLEOTIDE SEQUENCE [LARGE SCALE GENOMIC DNA]</scope>
    <source>
        <strain evidence="4 5">JCM 14046</strain>
    </source>
</reference>
<dbReference type="Proteomes" id="UP001501612">
    <property type="component" value="Unassembled WGS sequence"/>
</dbReference>
<organism evidence="4 5">
    <name type="scientific">Nocardioides lentus</name>
    <dbReference type="NCBI Taxonomy" id="338077"/>
    <lineage>
        <taxon>Bacteria</taxon>
        <taxon>Bacillati</taxon>
        <taxon>Actinomycetota</taxon>
        <taxon>Actinomycetes</taxon>
        <taxon>Propionibacteriales</taxon>
        <taxon>Nocardioidaceae</taxon>
        <taxon>Nocardioides</taxon>
    </lineage>
</organism>
<proteinExistence type="inferred from homology"/>
<sequence length="449" mass="47677">MPTASRPTPRLGRRALLGGLALGGLAASGGCAGLTERVSSTSRGSRDRLTVQVYGTDTEADLYQRLARRFEDENPGTTVDVTYVPFAEALTAVDSGLLAGTAPDVFRVDYPTMGLYSGTGQLLDLTDAADDLAADVRPAFMGAVSFGERVFGVPQHVDTSALLYRPDAFEAAGLGPVPDRPEDAWSWEEFGRVADTLRDAGPERTAPFAVNWQEFGAFRWLTWLYAAGGQLYDEDLTAAALDDEAGTRALDFTRSFFDRGWVPAATSTKATTLPDALFTSGRLSMVFAGNFLLPAFAETIGDRFGYAVTYQPRDARRASELGGNALVANRDATNPDLATAYLLFMADARQMADFCAEAVLLPTRDSVLATGLDFALGADLMPVYADQITTITDRDVADVTTPTFAEVNTALGNELEQCFLGGASVSDTLGAVAEQVDATAALNETGGVA</sequence>
<dbReference type="CDD" id="cd13585">
    <property type="entry name" value="PBP2_TMBP_like"/>
    <property type="match status" value="1"/>
</dbReference>
<dbReference type="InterPro" id="IPR006311">
    <property type="entry name" value="TAT_signal"/>
</dbReference>
<name>A0ABN2P231_9ACTN</name>
<dbReference type="SUPFAM" id="SSF53850">
    <property type="entry name" value="Periplasmic binding protein-like II"/>
    <property type="match status" value="1"/>
</dbReference>
<evidence type="ECO:0000313" key="4">
    <source>
        <dbReference type="EMBL" id="GAA1908680.1"/>
    </source>
</evidence>
<dbReference type="PANTHER" id="PTHR30061">
    <property type="entry name" value="MALTOSE-BINDING PERIPLASMIC PROTEIN"/>
    <property type="match status" value="1"/>
</dbReference>
<dbReference type="PROSITE" id="PS51257">
    <property type="entry name" value="PROKAR_LIPOPROTEIN"/>
    <property type="match status" value="1"/>
</dbReference>
<gene>
    <name evidence="4" type="ORF">GCM10009737_07160</name>
</gene>
<evidence type="ECO:0000256" key="3">
    <source>
        <dbReference type="ARBA" id="ARBA00022729"/>
    </source>
</evidence>
<dbReference type="PANTHER" id="PTHR30061:SF50">
    <property type="entry name" value="MALTOSE_MALTODEXTRIN-BINDING PERIPLASMIC PROTEIN"/>
    <property type="match status" value="1"/>
</dbReference>
<evidence type="ECO:0000256" key="2">
    <source>
        <dbReference type="ARBA" id="ARBA00022448"/>
    </source>
</evidence>
<evidence type="ECO:0000313" key="5">
    <source>
        <dbReference type="Proteomes" id="UP001501612"/>
    </source>
</evidence>
<dbReference type="EMBL" id="BAAAMY010000002">
    <property type="protein sequence ID" value="GAA1908680.1"/>
    <property type="molecule type" value="Genomic_DNA"/>
</dbReference>
<keyword evidence="3" id="KW-0732">Signal</keyword>
<protein>
    <submittedName>
        <fullName evidence="4">Sugar ABC transporter substrate-binding protein</fullName>
    </submittedName>
</protein>
<comment type="similarity">
    <text evidence="1">Belongs to the bacterial solute-binding protein 1 family.</text>
</comment>
<keyword evidence="5" id="KW-1185">Reference proteome</keyword>
<evidence type="ECO:0000256" key="1">
    <source>
        <dbReference type="ARBA" id="ARBA00008520"/>
    </source>
</evidence>
<dbReference type="Pfam" id="PF01547">
    <property type="entry name" value="SBP_bac_1"/>
    <property type="match status" value="1"/>
</dbReference>
<accession>A0ABN2P231</accession>
<keyword evidence="2" id="KW-0813">Transport</keyword>
<comment type="caution">
    <text evidence="4">The sequence shown here is derived from an EMBL/GenBank/DDBJ whole genome shotgun (WGS) entry which is preliminary data.</text>
</comment>
<dbReference type="RefSeq" id="WP_344003847.1">
    <property type="nucleotide sequence ID" value="NZ_BAAAMY010000002.1"/>
</dbReference>
<dbReference type="InterPro" id="IPR006059">
    <property type="entry name" value="SBP"/>
</dbReference>
<dbReference type="Gene3D" id="3.40.190.10">
    <property type="entry name" value="Periplasmic binding protein-like II"/>
    <property type="match status" value="1"/>
</dbReference>